<name>A0AAV4W8D6_CAEEX</name>
<accession>A0AAV4W8D6</accession>
<dbReference type="EMBL" id="BPLR01015725">
    <property type="protein sequence ID" value="GIY78181.1"/>
    <property type="molecule type" value="Genomic_DNA"/>
</dbReference>
<keyword evidence="2" id="KW-1185">Reference proteome</keyword>
<sequence>MPVGAKRIFSEEIWSGKYEKKSFYNDSKRNAFQEAVRASTKYQRLQVILPSLALFVLKSHGCRHRFSESIDLVLLMSFHKDSRRNTYSV</sequence>
<protein>
    <submittedName>
        <fullName evidence="1">Uncharacterized protein</fullName>
    </submittedName>
</protein>
<evidence type="ECO:0000313" key="1">
    <source>
        <dbReference type="EMBL" id="GIY78181.1"/>
    </source>
</evidence>
<proteinExistence type="predicted"/>
<comment type="caution">
    <text evidence="1">The sequence shown here is derived from an EMBL/GenBank/DDBJ whole genome shotgun (WGS) entry which is preliminary data.</text>
</comment>
<reference evidence="1 2" key="1">
    <citation type="submission" date="2021-06" db="EMBL/GenBank/DDBJ databases">
        <title>Caerostris extrusa draft genome.</title>
        <authorList>
            <person name="Kono N."/>
            <person name="Arakawa K."/>
        </authorList>
    </citation>
    <scope>NUCLEOTIDE SEQUENCE [LARGE SCALE GENOMIC DNA]</scope>
</reference>
<gene>
    <name evidence="1" type="ORF">CEXT_316091</name>
</gene>
<evidence type="ECO:0000313" key="2">
    <source>
        <dbReference type="Proteomes" id="UP001054945"/>
    </source>
</evidence>
<dbReference type="Proteomes" id="UP001054945">
    <property type="component" value="Unassembled WGS sequence"/>
</dbReference>
<dbReference type="AlphaFoldDB" id="A0AAV4W8D6"/>
<organism evidence="1 2">
    <name type="scientific">Caerostris extrusa</name>
    <name type="common">Bark spider</name>
    <name type="synonym">Caerostris bankana</name>
    <dbReference type="NCBI Taxonomy" id="172846"/>
    <lineage>
        <taxon>Eukaryota</taxon>
        <taxon>Metazoa</taxon>
        <taxon>Ecdysozoa</taxon>
        <taxon>Arthropoda</taxon>
        <taxon>Chelicerata</taxon>
        <taxon>Arachnida</taxon>
        <taxon>Araneae</taxon>
        <taxon>Araneomorphae</taxon>
        <taxon>Entelegynae</taxon>
        <taxon>Araneoidea</taxon>
        <taxon>Araneidae</taxon>
        <taxon>Caerostris</taxon>
    </lineage>
</organism>